<comment type="subcellular location">
    <subcellularLocation>
        <location evidence="1">Cell outer membrane</location>
    </subcellularLocation>
</comment>
<keyword evidence="4" id="KW-1134">Transmembrane beta strand</keyword>
<keyword evidence="5" id="KW-0812">Transmembrane</keyword>
<keyword evidence="3" id="KW-0813">Transport</keyword>
<feature type="coiled-coil region" evidence="8">
    <location>
        <begin position="366"/>
        <end position="400"/>
    </location>
</feature>
<evidence type="ECO:0000313" key="11">
    <source>
        <dbReference type="Proteomes" id="UP000192393"/>
    </source>
</evidence>
<dbReference type="GO" id="GO:0009279">
    <property type="term" value="C:cell outer membrane"/>
    <property type="evidence" value="ECO:0007669"/>
    <property type="project" value="UniProtKB-SubCell"/>
</dbReference>
<dbReference type="InterPro" id="IPR051906">
    <property type="entry name" value="TolC-like"/>
</dbReference>
<evidence type="ECO:0000256" key="4">
    <source>
        <dbReference type="ARBA" id="ARBA00022452"/>
    </source>
</evidence>
<dbReference type="OrthoDB" id="367883at2"/>
<dbReference type="RefSeq" id="WP_084016402.1">
    <property type="nucleotide sequence ID" value="NZ_FWXS01000002.1"/>
</dbReference>
<dbReference type="EMBL" id="FWXS01000002">
    <property type="protein sequence ID" value="SMC44059.1"/>
    <property type="molecule type" value="Genomic_DNA"/>
</dbReference>
<protein>
    <submittedName>
        <fullName evidence="10">Outer membrane protein TolC</fullName>
    </submittedName>
</protein>
<dbReference type="GO" id="GO:0015288">
    <property type="term" value="F:porin activity"/>
    <property type="evidence" value="ECO:0007669"/>
    <property type="project" value="TreeGrafter"/>
</dbReference>
<keyword evidence="11" id="KW-1185">Reference proteome</keyword>
<feature type="signal peptide" evidence="9">
    <location>
        <begin position="1"/>
        <end position="20"/>
    </location>
</feature>
<dbReference type="Gene3D" id="1.20.1600.10">
    <property type="entry name" value="Outer membrane efflux proteins (OEP)"/>
    <property type="match status" value="1"/>
</dbReference>
<evidence type="ECO:0000256" key="1">
    <source>
        <dbReference type="ARBA" id="ARBA00004442"/>
    </source>
</evidence>
<feature type="chain" id="PRO_5012144989" evidence="9">
    <location>
        <begin position="21"/>
        <end position="452"/>
    </location>
</feature>
<dbReference type="STRING" id="1434700.SAMN06296427_102242"/>
<evidence type="ECO:0000256" key="6">
    <source>
        <dbReference type="ARBA" id="ARBA00023136"/>
    </source>
</evidence>
<evidence type="ECO:0000256" key="2">
    <source>
        <dbReference type="ARBA" id="ARBA00007613"/>
    </source>
</evidence>
<gene>
    <name evidence="10" type="ORF">SAMN06296427_102242</name>
</gene>
<organism evidence="10 11">
    <name type="scientific">Moheibacter sediminis</name>
    <dbReference type="NCBI Taxonomy" id="1434700"/>
    <lineage>
        <taxon>Bacteria</taxon>
        <taxon>Pseudomonadati</taxon>
        <taxon>Bacteroidota</taxon>
        <taxon>Flavobacteriia</taxon>
        <taxon>Flavobacteriales</taxon>
        <taxon>Weeksellaceae</taxon>
        <taxon>Moheibacter</taxon>
    </lineage>
</organism>
<dbReference type="PANTHER" id="PTHR30026:SF20">
    <property type="entry name" value="OUTER MEMBRANE PROTEIN TOLC"/>
    <property type="match status" value="1"/>
</dbReference>
<evidence type="ECO:0000256" key="9">
    <source>
        <dbReference type="SAM" id="SignalP"/>
    </source>
</evidence>
<keyword evidence="7" id="KW-0998">Cell outer membrane</keyword>
<keyword evidence="8" id="KW-0175">Coiled coil</keyword>
<accession>A0A1W1Z6I9</accession>
<dbReference type="PANTHER" id="PTHR30026">
    <property type="entry name" value="OUTER MEMBRANE PROTEIN TOLC"/>
    <property type="match status" value="1"/>
</dbReference>
<name>A0A1W1Z6I9_9FLAO</name>
<reference evidence="10 11" key="1">
    <citation type="submission" date="2017-04" db="EMBL/GenBank/DDBJ databases">
        <authorList>
            <person name="Afonso C.L."/>
            <person name="Miller P.J."/>
            <person name="Scott M.A."/>
            <person name="Spackman E."/>
            <person name="Goraichik I."/>
            <person name="Dimitrov K.M."/>
            <person name="Suarez D.L."/>
            <person name="Swayne D.E."/>
        </authorList>
    </citation>
    <scope>NUCLEOTIDE SEQUENCE [LARGE SCALE GENOMIC DNA]</scope>
    <source>
        <strain evidence="10 11">CGMCC 1.12708</strain>
    </source>
</reference>
<keyword evidence="6" id="KW-0472">Membrane</keyword>
<evidence type="ECO:0000256" key="7">
    <source>
        <dbReference type="ARBA" id="ARBA00023237"/>
    </source>
</evidence>
<evidence type="ECO:0000256" key="8">
    <source>
        <dbReference type="SAM" id="Coils"/>
    </source>
</evidence>
<proteinExistence type="inferred from homology"/>
<evidence type="ECO:0000256" key="5">
    <source>
        <dbReference type="ARBA" id="ARBA00022692"/>
    </source>
</evidence>
<sequence length="452" mass="50625">MKNILKINLLALLFSATVFAQEKQTITLKDAVEYALQNKAEAKKAKLAIENSEYQIQEARAGALPNLSANGSITYNPILQETAIPADGFPGMPPSDEPFLILAMGQKWNSVAGATLTQNIFDQTVFTGLKAAKTTREFYQINAQLTEEQVIERVATAYYNVFVQKEQLETIDSSYVNIEKTRNVIKSLFDNGLAREIDLDRVEVQLTNIKTQRQQLVNAVQLQENSLKFYMGMPIAQPIELADQDFTVEQMLLADEIDVEGRTEMKVLKKQEELLGLQKEARKAAYYPTLSLSASYNYMGQGAKFPIGAGLEDGIYWSDFSSIGLNLKIPIFNGFATKARVSMADIEIRELQEDIIDTKLGLDLEYQNAKSQIENNYIAIENQQQNVDLAQKVVNNTQSNYQLGLATLTDLLEAQNTLVDARNNYSNAVLQYKLAEVQLLKSKGELKTLTQQ</sequence>
<dbReference type="Pfam" id="PF02321">
    <property type="entry name" value="OEP"/>
    <property type="match status" value="2"/>
</dbReference>
<keyword evidence="9" id="KW-0732">Signal</keyword>
<evidence type="ECO:0000313" key="10">
    <source>
        <dbReference type="EMBL" id="SMC44059.1"/>
    </source>
</evidence>
<dbReference type="SUPFAM" id="SSF56954">
    <property type="entry name" value="Outer membrane efflux proteins (OEP)"/>
    <property type="match status" value="1"/>
</dbReference>
<evidence type="ECO:0000256" key="3">
    <source>
        <dbReference type="ARBA" id="ARBA00022448"/>
    </source>
</evidence>
<dbReference type="Proteomes" id="UP000192393">
    <property type="component" value="Unassembled WGS sequence"/>
</dbReference>
<dbReference type="InterPro" id="IPR003423">
    <property type="entry name" value="OMP_efflux"/>
</dbReference>
<dbReference type="AlphaFoldDB" id="A0A1W1Z6I9"/>
<dbReference type="GO" id="GO:0015562">
    <property type="term" value="F:efflux transmembrane transporter activity"/>
    <property type="evidence" value="ECO:0007669"/>
    <property type="project" value="InterPro"/>
</dbReference>
<dbReference type="GO" id="GO:1990281">
    <property type="term" value="C:efflux pump complex"/>
    <property type="evidence" value="ECO:0007669"/>
    <property type="project" value="TreeGrafter"/>
</dbReference>
<comment type="similarity">
    <text evidence="2">Belongs to the outer membrane factor (OMF) (TC 1.B.17) family.</text>
</comment>